<comment type="caution">
    <text evidence="2">The sequence shown here is derived from an EMBL/GenBank/DDBJ whole genome shotgun (WGS) entry which is preliminary data.</text>
</comment>
<evidence type="ECO:0000256" key="1">
    <source>
        <dbReference type="SAM" id="Phobius"/>
    </source>
</evidence>
<feature type="transmembrane region" description="Helical" evidence="1">
    <location>
        <begin position="45"/>
        <end position="66"/>
    </location>
</feature>
<keyword evidence="3" id="KW-1185">Reference proteome</keyword>
<gene>
    <name evidence="2" type="ORF">ABIC55_000480</name>
</gene>
<reference evidence="2 3" key="1">
    <citation type="submission" date="2024-06" db="EMBL/GenBank/DDBJ databases">
        <title>Sorghum-associated microbial communities from plants grown in Nebraska, USA.</title>
        <authorList>
            <person name="Schachtman D."/>
        </authorList>
    </citation>
    <scope>NUCLEOTIDE SEQUENCE [LARGE SCALE GENOMIC DNA]</scope>
    <source>
        <strain evidence="2 3">1288</strain>
    </source>
</reference>
<feature type="transmembrane region" description="Helical" evidence="1">
    <location>
        <begin position="20"/>
        <end position="39"/>
    </location>
</feature>
<name>A0ABV2K2T8_SPOPS</name>
<sequence length="85" mass="10089">MYVKEGNLFNQHHLLNVKFIKLFSVPVILHSIWDMPLYYLQNFNFLYILLIIIAWIFIFTLINAGLQQIVRLNIEQVDEIDLPVG</sequence>
<dbReference type="Proteomes" id="UP001549104">
    <property type="component" value="Unassembled WGS sequence"/>
</dbReference>
<protein>
    <submittedName>
        <fullName evidence="2">RsiW-degrading membrane proteinase PrsW (M82 family)</fullName>
    </submittedName>
</protein>
<evidence type="ECO:0000313" key="3">
    <source>
        <dbReference type="Proteomes" id="UP001549104"/>
    </source>
</evidence>
<proteinExistence type="predicted"/>
<keyword evidence="1" id="KW-1133">Transmembrane helix</keyword>
<evidence type="ECO:0000313" key="2">
    <source>
        <dbReference type="EMBL" id="MET3655396.1"/>
    </source>
</evidence>
<keyword evidence="1" id="KW-0812">Transmembrane</keyword>
<dbReference type="EMBL" id="JBEPME010000001">
    <property type="protein sequence ID" value="MET3655396.1"/>
    <property type="molecule type" value="Genomic_DNA"/>
</dbReference>
<keyword evidence="1" id="KW-0472">Membrane</keyword>
<organism evidence="2 3">
    <name type="scientific">Sporosarcina psychrophila</name>
    <name type="common">Bacillus psychrophilus</name>
    <dbReference type="NCBI Taxonomy" id="1476"/>
    <lineage>
        <taxon>Bacteria</taxon>
        <taxon>Bacillati</taxon>
        <taxon>Bacillota</taxon>
        <taxon>Bacilli</taxon>
        <taxon>Bacillales</taxon>
        <taxon>Caryophanaceae</taxon>
        <taxon>Sporosarcina</taxon>
    </lineage>
</organism>
<accession>A0ABV2K2T8</accession>
<dbReference type="RefSeq" id="WP_354312024.1">
    <property type="nucleotide sequence ID" value="NZ_JBEPME010000001.1"/>
</dbReference>